<organism evidence="2 3">
    <name type="scientific">Camelus dromedarius</name>
    <name type="common">Dromedary</name>
    <name type="synonym">Arabian camel</name>
    <dbReference type="NCBI Taxonomy" id="9838"/>
    <lineage>
        <taxon>Eukaryota</taxon>
        <taxon>Metazoa</taxon>
        <taxon>Chordata</taxon>
        <taxon>Craniata</taxon>
        <taxon>Vertebrata</taxon>
        <taxon>Euteleostomi</taxon>
        <taxon>Mammalia</taxon>
        <taxon>Eutheria</taxon>
        <taxon>Laurasiatheria</taxon>
        <taxon>Artiodactyla</taxon>
        <taxon>Tylopoda</taxon>
        <taxon>Camelidae</taxon>
        <taxon>Camelus</taxon>
    </lineage>
</organism>
<evidence type="ECO:0000256" key="1">
    <source>
        <dbReference type="SAM" id="MobiDB-lite"/>
    </source>
</evidence>
<dbReference type="Proteomes" id="UP000299084">
    <property type="component" value="Unassembled WGS sequence"/>
</dbReference>
<feature type="region of interest" description="Disordered" evidence="1">
    <location>
        <begin position="59"/>
        <end position="137"/>
    </location>
</feature>
<feature type="compositionally biased region" description="Pro residues" evidence="1">
    <location>
        <begin position="59"/>
        <end position="68"/>
    </location>
</feature>
<keyword evidence="3" id="KW-1185">Reference proteome</keyword>
<sequence>MCRQAREVGGEPEAAAHGCVACGAAGARGGPGCAVVSGLRRARAAGRVGPLVLRPAFPPSRWVPPACPRGPRRNSPEPGSLPWRGEPSEPRRALRKHRPRPAEVTCTPSSSREQRRWGGKDAEEGTQEIKEAGARRSGPPLALDYLCGWAQKHENRGSQKTRQSWLVLHTCDRPTEAEKLWSQARPAMQTQRKTPWAALRLLLRSSGPQALPPTLSPAPRSGSRGTWCSGSCGTGSPSALPAVLSAMASSASHTSAGRCRALTNTTGSSWRSRSSASVFGIPTSLYRLGSWLVVRITEAMHTT</sequence>
<proteinExistence type="predicted"/>
<reference evidence="2 3" key="1">
    <citation type="journal article" date="2019" name="Mol. Ecol. Resour.">
        <title>Improving Illumina assemblies with Hi-C and long reads: an example with the North African dromedary.</title>
        <authorList>
            <person name="Elbers J.P."/>
            <person name="Rogers M.F."/>
            <person name="Perelman P.L."/>
            <person name="Proskuryakova A.A."/>
            <person name="Serdyukova N.A."/>
            <person name="Johnson W.E."/>
            <person name="Horin P."/>
            <person name="Corander J."/>
            <person name="Murphy D."/>
            <person name="Burger P.A."/>
        </authorList>
    </citation>
    <scope>NUCLEOTIDE SEQUENCE [LARGE SCALE GENOMIC DNA]</scope>
    <source>
        <strain evidence="2">Drom800</strain>
        <tissue evidence="2">Blood</tissue>
    </source>
</reference>
<feature type="compositionally biased region" description="Basic and acidic residues" evidence="1">
    <location>
        <begin position="112"/>
        <end position="134"/>
    </location>
</feature>
<accession>A0A5N4EIE0</accession>
<comment type="caution">
    <text evidence="2">The sequence shown here is derived from an EMBL/GenBank/DDBJ whole genome shotgun (WGS) entry which is preliminary data.</text>
</comment>
<dbReference type="EMBL" id="JWIN03000001">
    <property type="protein sequence ID" value="KAB1283120.1"/>
    <property type="molecule type" value="Genomic_DNA"/>
</dbReference>
<evidence type="ECO:0000313" key="2">
    <source>
        <dbReference type="EMBL" id="KAB1283120.1"/>
    </source>
</evidence>
<protein>
    <submittedName>
        <fullName evidence="2">Uncharacterized protein</fullName>
    </submittedName>
</protein>
<dbReference type="AlphaFoldDB" id="A0A5N4EIE0"/>
<evidence type="ECO:0000313" key="3">
    <source>
        <dbReference type="Proteomes" id="UP000299084"/>
    </source>
</evidence>
<gene>
    <name evidence="2" type="ORF">Cadr_000000355</name>
</gene>
<name>A0A5N4EIE0_CAMDR</name>